<dbReference type="STRING" id="56216.A0A1A6GHN1"/>
<reference evidence="1 2" key="1">
    <citation type="submission" date="2016-06" db="EMBL/GenBank/DDBJ databases">
        <title>The Draft Genome Sequence and Annotation of the Desert Woodrat Neotoma lepida.</title>
        <authorList>
            <person name="Campbell M."/>
            <person name="Oakeson K.F."/>
            <person name="Yandell M."/>
            <person name="Halpert J.R."/>
            <person name="Dearing D."/>
        </authorList>
    </citation>
    <scope>NUCLEOTIDE SEQUENCE [LARGE SCALE GENOMIC DNA]</scope>
    <source>
        <strain evidence="1">417</strain>
        <tissue evidence="1">Liver</tissue>
    </source>
</reference>
<dbReference type="InterPro" id="IPR002110">
    <property type="entry name" value="Ankyrin_rpt"/>
</dbReference>
<dbReference type="AlphaFoldDB" id="A0A1A6GHN1"/>
<sequence length="67" mass="7444">PTPLHLAAQACSLETTVCLLCFKADYTLTEKRGWMPIHFAAFYDNICIIIALCRKDPSLLEAEATAE</sequence>
<evidence type="ECO:0000313" key="1">
    <source>
        <dbReference type="EMBL" id="OBS65731.1"/>
    </source>
</evidence>
<dbReference type="Gene3D" id="1.25.40.20">
    <property type="entry name" value="Ankyrin repeat-containing domain"/>
    <property type="match status" value="1"/>
</dbReference>
<dbReference type="OrthoDB" id="1683831at2759"/>
<dbReference type="EMBL" id="LZPO01089391">
    <property type="protein sequence ID" value="OBS65731.1"/>
    <property type="molecule type" value="Genomic_DNA"/>
</dbReference>
<dbReference type="PANTHER" id="PTHR46464:SF1">
    <property type="entry name" value="ANKYRIN AND ARMADILLO REPEAT-CONTAINING PROTEIN"/>
    <property type="match status" value="1"/>
</dbReference>
<dbReference type="Proteomes" id="UP000092124">
    <property type="component" value="Unassembled WGS sequence"/>
</dbReference>
<feature type="non-terminal residue" evidence="1">
    <location>
        <position position="1"/>
    </location>
</feature>
<proteinExistence type="predicted"/>
<dbReference type="InterPro" id="IPR043379">
    <property type="entry name" value="ANKAR"/>
</dbReference>
<keyword evidence="2" id="KW-1185">Reference proteome</keyword>
<accession>A0A1A6GHN1</accession>
<name>A0A1A6GHN1_NEOLE</name>
<dbReference type="Pfam" id="PF13637">
    <property type="entry name" value="Ank_4"/>
    <property type="match status" value="1"/>
</dbReference>
<dbReference type="PANTHER" id="PTHR46464">
    <property type="entry name" value="ANK_REP_REGION DOMAIN-CONTAINING PROTEIN"/>
    <property type="match status" value="1"/>
</dbReference>
<dbReference type="SUPFAM" id="SSF48403">
    <property type="entry name" value="Ankyrin repeat"/>
    <property type="match status" value="1"/>
</dbReference>
<gene>
    <name evidence="1" type="ORF">A6R68_05729</name>
</gene>
<protein>
    <submittedName>
        <fullName evidence="1">Uncharacterized protein</fullName>
    </submittedName>
</protein>
<dbReference type="InterPro" id="IPR036770">
    <property type="entry name" value="Ankyrin_rpt-contain_sf"/>
</dbReference>
<comment type="caution">
    <text evidence="1">The sequence shown here is derived from an EMBL/GenBank/DDBJ whole genome shotgun (WGS) entry which is preliminary data.</text>
</comment>
<organism evidence="1 2">
    <name type="scientific">Neotoma lepida</name>
    <name type="common">Desert woodrat</name>
    <dbReference type="NCBI Taxonomy" id="56216"/>
    <lineage>
        <taxon>Eukaryota</taxon>
        <taxon>Metazoa</taxon>
        <taxon>Chordata</taxon>
        <taxon>Craniata</taxon>
        <taxon>Vertebrata</taxon>
        <taxon>Euteleostomi</taxon>
        <taxon>Mammalia</taxon>
        <taxon>Eutheria</taxon>
        <taxon>Euarchontoglires</taxon>
        <taxon>Glires</taxon>
        <taxon>Rodentia</taxon>
        <taxon>Myomorpha</taxon>
        <taxon>Muroidea</taxon>
        <taxon>Cricetidae</taxon>
        <taxon>Neotominae</taxon>
        <taxon>Neotoma</taxon>
    </lineage>
</organism>
<evidence type="ECO:0000313" key="2">
    <source>
        <dbReference type="Proteomes" id="UP000092124"/>
    </source>
</evidence>